<sequence>MITSIINPYNYQEYYNNNELINDPFIITLEKDIEKYDNASHILEKLQLHPMKFNAINGKDLKISRSDIFDKFKGLNDGEIGCFISHFLIYYLASQHSNPEQYTMIFEDDIGSNIDATLLNNKLKDVIRYNKDLIYLGKCAEFCFMIKPIHDDLYQGYQPLCMHAYMIKNSFAKKVVDDINKLKIIDIPIDQIISKSVSGNSILEYHPSLFYQDPKYPSNLRGTMLQIANELECKDMPNLPKKLIKVHQNKIMIILIIIAIIIVIICLYKMN</sequence>
<name>A0A1V0SJN8_9VIRU</name>
<protein>
    <submittedName>
        <fullName evidence="3">Glycosyltransferase family 25</fullName>
    </submittedName>
</protein>
<dbReference type="Pfam" id="PF01755">
    <property type="entry name" value="Glyco_transf_25"/>
    <property type="match status" value="1"/>
</dbReference>
<evidence type="ECO:0000256" key="1">
    <source>
        <dbReference type="SAM" id="Phobius"/>
    </source>
</evidence>
<feature type="transmembrane region" description="Helical" evidence="1">
    <location>
        <begin position="251"/>
        <end position="270"/>
    </location>
</feature>
<keyword evidence="3" id="KW-0808">Transferase</keyword>
<evidence type="ECO:0000259" key="2">
    <source>
        <dbReference type="Pfam" id="PF01755"/>
    </source>
</evidence>
<reference evidence="3" key="1">
    <citation type="journal article" date="2017" name="Science">
        <title>Giant viruses with an expanded complement of translation system components.</title>
        <authorList>
            <person name="Schulz F."/>
            <person name="Yutin N."/>
            <person name="Ivanova N.N."/>
            <person name="Ortega D.R."/>
            <person name="Lee T.K."/>
            <person name="Vierheilig J."/>
            <person name="Daims H."/>
            <person name="Horn M."/>
            <person name="Wagner M."/>
            <person name="Jensen G.J."/>
            <person name="Kyrpides N.C."/>
            <person name="Koonin E.V."/>
            <person name="Woyke T."/>
        </authorList>
    </citation>
    <scope>NUCLEOTIDE SEQUENCE</scope>
    <source>
        <strain evidence="3">KNV1</strain>
    </source>
</reference>
<dbReference type="GO" id="GO:0016740">
    <property type="term" value="F:transferase activity"/>
    <property type="evidence" value="ECO:0007669"/>
    <property type="project" value="UniProtKB-KW"/>
</dbReference>
<feature type="domain" description="Glycosyl transferase family 25" evidence="2">
    <location>
        <begin position="24"/>
        <end position="192"/>
    </location>
</feature>
<evidence type="ECO:0000313" key="3">
    <source>
        <dbReference type="EMBL" id="ARF11939.1"/>
    </source>
</evidence>
<proteinExistence type="predicted"/>
<organism evidence="3">
    <name type="scientific">Klosneuvirus KNV1</name>
    <dbReference type="NCBI Taxonomy" id="1977640"/>
    <lineage>
        <taxon>Viruses</taxon>
        <taxon>Varidnaviria</taxon>
        <taxon>Bamfordvirae</taxon>
        <taxon>Nucleocytoviricota</taxon>
        <taxon>Megaviricetes</taxon>
        <taxon>Imitervirales</taxon>
        <taxon>Mimiviridae</taxon>
        <taxon>Klosneuvirinae</taxon>
        <taxon>Klosneuvirus</taxon>
    </lineage>
</organism>
<accession>A0A1V0SJN8</accession>
<keyword evidence="1" id="KW-1133">Transmembrane helix</keyword>
<gene>
    <name evidence="3" type="ORF">Klosneuvirus_3_74</name>
</gene>
<keyword evidence="1" id="KW-0472">Membrane</keyword>
<keyword evidence="1" id="KW-0812">Transmembrane</keyword>
<dbReference type="EMBL" id="KY684110">
    <property type="protein sequence ID" value="ARF11939.1"/>
    <property type="molecule type" value="Genomic_DNA"/>
</dbReference>
<dbReference type="InterPro" id="IPR002654">
    <property type="entry name" value="Glyco_trans_25"/>
</dbReference>